<sequence length="18" mass="2231">MQMIWSYCHPQKRGYSNT</sequence>
<name>A0A0E9UNL4_ANGAN</name>
<dbReference type="EMBL" id="GBXM01041782">
    <property type="protein sequence ID" value="JAH66795.1"/>
    <property type="molecule type" value="Transcribed_RNA"/>
</dbReference>
<accession>A0A0E9UNL4</accession>
<reference evidence="1" key="2">
    <citation type="journal article" date="2015" name="Fish Shellfish Immunol.">
        <title>Early steps in the European eel (Anguilla anguilla)-Vibrio vulnificus interaction in the gills: Role of the RtxA13 toxin.</title>
        <authorList>
            <person name="Callol A."/>
            <person name="Pajuelo D."/>
            <person name="Ebbesson L."/>
            <person name="Teles M."/>
            <person name="MacKenzie S."/>
            <person name="Amaro C."/>
        </authorList>
    </citation>
    <scope>NUCLEOTIDE SEQUENCE</scope>
</reference>
<proteinExistence type="predicted"/>
<evidence type="ECO:0000313" key="1">
    <source>
        <dbReference type="EMBL" id="JAH66795.1"/>
    </source>
</evidence>
<reference evidence="1" key="1">
    <citation type="submission" date="2014-11" db="EMBL/GenBank/DDBJ databases">
        <authorList>
            <person name="Amaro Gonzalez C."/>
        </authorList>
    </citation>
    <scope>NUCLEOTIDE SEQUENCE</scope>
</reference>
<protein>
    <submittedName>
        <fullName evidence="1">Uncharacterized protein</fullName>
    </submittedName>
</protein>
<organism evidence="1">
    <name type="scientific">Anguilla anguilla</name>
    <name type="common">European freshwater eel</name>
    <name type="synonym">Muraena anguilla</name>
    <dbReference type="NCBI Taxonomy" id="7936"/>
    <lineage>
        <taxon>Eukaryota</taxon>
        <taxon>Metazoa</taxon>
        <taxon>Chordata</taxon>
        <taxon>Craniata</taxon>
        <taxon>Vertebrata</taxon>
        <taxon>Euteleostomi</taxon>
        <taxon>Actinopterygii</taxon>
        <taxon>Neopterygii</taxon>
        <taxon>Teleostei</taxon>
        <taxon>Anguilliformes</taxon>
        <taxon>Anguillidae</taxon>
        <taxon>Anguilla</taxon>
    </lineage>
</organism>
<dbReference type="AlphaFoldDB" id="A0A0E9UNL4"/>